<sequence length="97" mass="11180">MAFICPIPETISSLITDLVRRLLQLKRYEMSSREWPITSIFDTSCQSKKVFKNVSDHRCLILIITINEQKAWPRTHKTSLLIPSSTNLVIWQSASFG</sequence>
<comment type="caution">
    <text evidence="1">The sequence shown here is derived from an EMBL/GenBank/DDBJ whole genome shotgun (WGS) entry which is preliminary data.</text>
</comment>
<evidence type="ECO:0000313" key="2">
    <source>
        <dbReference type="Proteomes" id="UP000887116"/>
    </source>
</evidence>
<reference evidence="1" key="1">
    <citation type="submission" date="2020-07" db="EMBL/GenBank/DDBJ databases">
        <title>Multicomponent nature underlies the extraordinary mechanical properties of spider dragline silk.</title>
        <authorList>
            <person name="Kono N."/>
            <person name="Nakamura H."/>
            <person name="Mori M."/>
            <person name="Yoshida Y."/>
            <person name="Ohtoshi R."/>
            <person name="Malay A.D."/>
            <person name="Moran D.A.P."/>
            <person name="Tomita M."/>
            <person name="Numata K."/>
            <person name="Arakawa K."/>
        </authorList>
    </citation>
    <scope>NUCLEOTIDE SEQUENCE</scope>
</reference>
<dbReference type="Proteomes" id="UP000887116">
    <property type="component" value="Unassembled WGS sequence"/>
</dbReference>
<keyword evidence="2" id="KW-1185">Reference proteome</keyword>
<accession>A0A8X6LC17</accession>
<protein>
    <submittedName>
        <fullName evidence="1">Uncharacterized protein</fullName>
    </submittedName>
</protein>
<organism evidence="1 2">
    <name type="scientific">Trichonephila clavata</name>
    <name type="common">Joro spider</name>
    <name type="synonym">Nephila clavata</name>
    <dbReference type="NCBI Taxonomy" id="2740835"/>
    <lineage>
        <taxon>Eukaryota</taxon>
        <taxon>Metazoa</taxon>
        <taxon>Ecdysozoa</taxon>
        <taxon>Arthropoda</taxon>
        <taxon>Chelicerata</taxon>
        <taxon>Arachnida</taxon>
        <taxon>Araneae</taxon>
        <taxon>Araneomorphae</taxon>
        <taxon>Entelegynae</taxon>
        <taxon>Araneoidea</taxon>
        <taxon>Nephilidae</taxon>
        <taxon>Trichonephila</taxon>
    </lineage>
</organism>
<name>A0A8X6LC17_TRICU</name>
<gene>
    <name evidence="1" type="ORF">TNCT_731741</name>
</gene>
<dbReference type="EMBL" id="BMAO01025471">
    <property type="protein sequence ID" value="GFR02917.1"/>
    <property type="molecule type" value="Genomic_DNA"/>
</dbReference>
<proteinExistence type="predicted"/>
<dbReference type="AlphaFoldDB" id="A0A8X6LC17"/>
<evidence type="ECO:0000313" key="1">
    <source>
        <dbReference type="EMBL" id="GFR02917.1"/>
    </source>
</evidence>